<sequence length="584" mass="61786">MIGRLLHYSSPRARRLLITELVFIVATAVLQGAAFLLLVPLLQALLRGDTDAAWSWLTVMAAVGAGYVVTTWFASQIGMKASGALLDSLLTRLGDRLIELPVAWFGQDRSGLAAGIATQGAMFVSNMPYAILRQILIGFITPGTVLAGMYVFDWRLAVAMTVMVPVILFGYRWLQRAIGRGDVVHAEAVTDASNRVIEFARAQPALRTAGEGSIADRLVADALQNQHRAYRGLLVTGGAGIATFAGLVQLSLTLLLVVGAYLAVGGTVDVATLIALLVLGVRFNEPIVAAGDLGGGVAVARTTLDQLDRLAAVAALPEPQTPAKPADWGIGFEDVTFGYGDEPVLQDLSFNAPAGGMTAIVGPSGAGKTTITKLIARFYDPESGTVTIGGVPLPELGTATVEAAVAPVSQDVYLFDDTIVNNVWLGNPDMTREEVIAAASRARVDEIAYRLPGGWDARVGEGGTNLSGGERQRVSIARALLKDAPIVLLDEATSALDVGNEIAIGEAIDRIRADRTLIVVAHRLQTIMTAEKIIMLAGDGSISETGTHTELLAAHGSYARYWTERVDATGWQLTPTDAHTHPRL</sequence>
<dbReference type="InterPro" id="IPR036640">
    <property type="entry name" value="ABC1_TM_sf"/>
</dbReference>
<dbReference type="InterPro" id="IPR039421">
    <property type="entry name" value="Type_1_exporter"/>
</dbReference>
<feature type="transmembrane region" description="Helical" evidence="11">
    <location>
        <begin position="131"/>
        <end position="150"/>
    </location>
</feature>
<dbReference type="InterPro" id="IPR003439">
    <property type="entry name" value="ABC_transporter-like_ATP-bd"/>
</dbReference>
<evidence type="ECO:0000313" key="19">
    <source>
        <dbReference type="Proteomes" id="UP000297736"/>
    </source>
</evidence>
<reference evidence="17" key="1">
    <citation type="submission" date="2017-03" db="EMBL/GenBank/DDBJ databases">
        <authorList>
            <person name="Monnet C."/>
        </authorList>
    </citation>
    <scope>NUCLEOTIDE SEQUENCE [LARGE SCALE GENOMIC DNA]</scope>
    <source>
        <strain evidence="17">CNRZ 920</strain>
    </source>
</reference>
<keyword evidence="9 11" id="KW-0472">Membrane</keyword>
<keyword evidence="6" id="KW-0547">Nucleotide-binding</keyword>
<dbReference type="InterPro" id="IPR003593">
    <property type="entry name" value="AAA+_ATPase"/>
</dbReference>
<feature type="transmembrane region" description="Helical" evidence="11">
    <location>
        <begin position="156"/>
        <end position="174"/>
    </location>
</feature>
<comment type="similarity">
    <text evidence="10">Belongs to the ABC transporter superfamily. Siderophore-Fe(3+) uptake transporter (SIUT) (TC 3.A.1.21) family.</text>
</comment>
<evidence type="ECO:0000256" key="8">
    <source>
        <dbReference type="ARBA" id="ARBA00022989"/>
    </source>
</evidence>
<evidence type="ECO:0000256" key="7">
    <source>
        <dbReference type="ARBA" id="ARBA00022840"/>
    </source>
</evidence>
<dbReference type="SUPFAM" id="SSF52540">
    <property type="entry name" value="P-loop containing nucleoside triphosphate hydrolases"/>
    <property type="match status" value="1"/>
</dbReference>
<dbReference type="Pfam" id="PF00005">
    <property type="entry name" value="ABC_tran"/>
    <property type="match status" value="1"/>
</dbReference>
<dbReference type="EMBL" id="FXYZ01000013">
    <property type="protein sequence ID" value="SMX92880.1"/>
    <property type="molecule type" value="Genomic_DNA"/>
</dbReference>
<dbReference type="EMBL" id="FXZG01000007">
    <property type="protein sequence ID" value="SMX80473.1"/>
    <property type="molecule type" value="Genomic_DNA"/>
</dbReference>
<dbReference type="InterPro" id="IPR027417">
    <property type="entry name" value="P-loop_NTPase"/>
</dbReference>
<dbReference type="SMART" id="SM00382">
    <property type="entry name" value="AAA"/>
    <property type="match status" value="1"/>
</dbReference>
<dbReference type="PANTHER" id="PTHR24221">
    <property type="entry name" value="ATP-BINDING CASSETTE SUB-FAMILY B"/>
    <property type="match status" value="1"/>
</dbReference>
<dbReference type="InterPro" id="IPR017871">
    <property type="entry name" value="ABC_transporter-like_CS"/>
</dbReference>
<organism evidence="15 18">
    <name type="scientific">Brevibacterium aurantiacum</name>
    <dbReference type="NCBI Taxonomy" id="273384"/>
    <lineage>
        <taxon>Bacteria</taxon>
        <taxon>Bacillati</taxon>
        <taxon>Actinomycetota</taxon>
        <taxon>Actinomycetes</taxon>
        <taxon>Micrococcales</taxon>
        <taxon>Brevibacteriaceae</taxon>
        <taxon>Brevibacterium</taxon>
    </lineage>
</organism>
<evidence type="ECO:0000256" key="5">
    <source>
        <dbReference type="ARBA" id="ARBA00022692"/>
    </source>
</evidence>
<keyword evidence="5 11" id="KW-0812">Transmembrane</keyword>
<dbReference type="AlphaFoldDB" id="A0A2H1JZK5"/>
<dbReference type="Gene3D" id="3.40.50.300">
    <property type="entry name" value="P-loop containing nucleotide triphosphate hydrolases"/>
    <property type="match status" value="1"/>
</dbReference>
<name>A0A2H1JZK5_BREAU</name>
<reference evidence="15 18" key="2">
    <citation type="submission" date="2017-03" db="EMBL/GenBank/DDBJ databases">
        <authorList>
            <person name="Afonso C.L."/>
            <person name="Miller P.J."/>
            <person name="Scott M.A."/>
            <person name="Spackman E."/>
            <person name="Goraichik I."/>
            <person name="Dimitrov K.M."/>
            <person name="Suarez D.L."/>
            <person name="Swayne D.E."/>
        </authorList>
    </citation>
    <scope>NUCLEOTIDE SEQUENCE [LARGE SCALE GENOMIC DNA]</scope>
    <source>
        <strain evidence="15">6</strain>
        <strain evidence="18">6(3)</strain>
        <strain evidence="14">CNRZ 920</strain>
    </source>
</reference>
<evidence type="ECO:0000313" key="17">
    <source>
        <dbReference type="Proteomes" id="UP000234289"/>
    </source>
</evidence>
<dbReference type="GO" id="GO:0005886">
    <property type="term" value="C:plasma membrane"/>
    <property type="evidence" value="ECO:0007669"/>
    <property type="project" value="UniProtKB-SubCell"/>
</dbReference>
<dbReference type="Proteomes" id="UP000297736">
    <property type="component" value="Unassembled WGS sequence"/>
</dbReference>
<comment type="subcellular location">
    <subcellularLocation>
        <location evidence="1">Cell inner membrane</location>
        <topology evidence="1">Multi-pass membrane protein</topology>
    </subcellularLocation>
</comment>
<evidence type="ECO:0000313" key="14">
    <source>
        <dbReference type="EMBL" id="SMX80473.1"/>
    </source>
</evidence>
<dbReference type="GO" id="GO:0016887">
    <property type="term" value="F:ATP hydrolysis activity"/>
    <property type="evidence" value="ECO:0007669"/>
    <property type="project" value="InterPro"/>
</dbReference>
<dbReference type="FunFam" id="3.40.50.300:FF:000221">
    <property type="entry name" value="Multidrug ABC transporter ATP-binding protein"/>
    <property type="match status" value="1"/>
</dbReference>
<dbReference type="Proteomes" id="UP000234289">
    <property type="component" value="Unassembled WGS sequence"/>
</dbReference>
<evidence type="ECO:0000256" key="4">
    <source>
        <dbReference type="ARBA" id="ARBA00022519"/>
    </source>
</evidence>
<keyword evidence="7 15" id="KW-0067">ATP-binding</keyword>
<dbReference type="PROSITE" id="PS00211">
    <property type="entry name" value="ABC_TRANSPORTER_1"/>
    <property type="match status" value="1"/>
</dbReference>
<keyword evidence="2" id="KW-0813">Transport</keyword>
<evidence type="ECO:0000256" key="10">
    <source>
        <dbReference type="ARBA" id="ARBA00023455"/>
    </source>
</evidence>
<dbReference type="PROSITE" id="PS50929">
    <property type="entry name" value="ABC_TM1F"/>
    <property type="match status" value="1"/>
</dbReference>
<evidence type="ECO:0000256" key="3">
    <source>
        <dbReference type="ARBA" id="ARBA00022475"/>
    </source>
</evidence>
<feature type="transmembrane region" description="Helical" evidence="11">
    <location>
        <begin position="258"/>
        <end position="279"/>
    </location>
</feature>
<feature type="transmembrane region" description="Helical" evidence="11">
    <location>
        <begin position="21"/>
        <end position="42"/>
    </location>
</feature>
<feature type="transmembrane region" description="Helical" evidence="11">
    <location>
        <begin position="54"/>
        <end position="74"/>
    </location>
</feature>
<evidence type="ECO:0000256" key="9">
    <source>
        <dbReference type="ARBA" id="ARBA00023136"/>
    </source>
</evidence>
<proteinExistence type="inferred from homology"/>
<evidence type="ECO:0000256" key="11">
    <source>
        <dbReference type="SAM" id="Phobius"/>
    </source>
</evidence>
<accession>A0A2H1JZK5</accession>
<evidence type="ECO:0000259" key="12">
    <source>
        <dbReference type="PROSITE" id="PS50893"/>
    </source>
</evidence>
<evidence type="ECO:0000313" key="18">
    <source>
        <dbReference type="Proteomes" id="UP000234327"/>
    </source>
</evidence>
<feature type="domain" description="ABC transporter" evidence="12">
    <location>
        <begin position="330"/>
        <end position="564"/>
    </location>
</feature>
<dbReference type="EMBL" id="RHFF01000019">
    <property type="protein sequence ID" value="TGD37157.1"/>
    <property type="molecule type" value="Genomic_DNA"/>
</dbReference>
<dbReference type="GO" id="GO:0140359">
    <property type="term" value="F:ABC-type transporter activity"/>
    <property type="evidence" value="ECO:0007669"/>
    <property type="project" value="InterPro"/>
</dbReference>
<feature type="transmembrane region" description="Helical" evidence="11">
    <location>
        <begin position="233"/>
        <end position="252"/>
    </location>
</feature>
<dbReference type="RefSeq" id="WP_101598569.1">
    <property type="nucleotide sequence ID" value="NZ_FXYZ01000013.1"/>
</dbReference>
<protein>
    <submittedName>
        <fullName evidence="16">ABC transporter ATP-binding protein</fullName>
    </submittedName>
    <submittedName>
        <fullName evidence="15">ATP-binding cassette, subfamily B</fullName>
    </submittedName>
</protein>
<dbReference type="PANTHER" id="PTHR24221:SF654">
    <property type="entry name" value="ATP-BINDING CASSETTE SUB-FAMILY B MEMBER 6"/>
    <property type="match status" value="1"/>
</dbReference>
<dbReference type="InterPro" id="IPR011527">
    <property type="entry name" value="ABC1_TM_dom"/>
</dbReference>
<dbReference type="Gene3D" id="1.20.1560.10">
    <property type="entry name" value="ABC transporter type 1, transmembrane domain"/>
    <property type="match status" value="1"/>
</dbReference>
<dbReference type="GO" id="GO:0005524">
    <property type="term" value="F:ATP binding"/>
    <property type="evidence" value="ECO:0007669"/>
    <property type="project" value="UniProtKB-KW"/>
</dbReference>
<evidence type="ECO:0000256" key="6">
    <source>
        <dbReference type="ARBA" id="ARBA00022741"/>
    </source>
</evidence>
<evidence type="ECO:0000256" key="1">
    <source>
        <dbReference type="ARBA" id="ARBA00004429"/>
    </source>
</evidence>
<gene>
    <name evidence="14" type="ORF">BAUR920_01577</name>
    <name evidence="15" type="ORF">BAURA63_02795</name>
    <name evidence="16" type="ORF">EB834_16990</name>
</gene>
<dbReference type="SUPFAM" id="SSF90123">
    <property type="entry name" value="ABC transporter transmembrane region"/>
    <property type="match status" value="1"/>
</dbReference>
<keyword evidence="8 11" id="KW-1133">Transmembrane helix</keyword>
<evidence type="ECO:0000313" key="16">
    <source>
        <dbReference type="EMBL" id="TGD37157.1"/>
    </source>
</evidence>
<dbReference type="Proteomes" id="UP000234327">
    <property type="component" value="Unassembled WGS sequence"/>
</dbReference>
<reference evidence="16 19" key="3">
    <citation type="submission" date="2018-10" db="EMBL/GenBank/DDBJ databases">
        <title>Brevibacterium genomes from Austrain hard cheese rinds.</title>
        <authorList>
            <person name="Anast J.M."/>
            <person name="Dzieciol M."/>
            <person name="Schultz D.L."/>
            <person name="Mann E."/>
            <person name="Wagner M."/>
            <person name="Schmitz-Esser S."/>
        </authorList>
    </citation>
    <scope>NUCLEOTIDE SEQUENCE [LARGE SCALE GENOMIC DNA]</scope>
    <source>
        <strain evidence="16 19">L261</strain>
    </source>
</reference>
<keyword evidence="4" id="KW-0997">Cell inner membrane</keyword>
<keyword evidence="3" id="KW-1003">Cell membrane</keyword>
<dbReference type="PROSITE" id="PS50893">
    <property type="entry name" value="ABC_TRANSPORTER_2"/>
    <property type="match status" value="1"/>
</dbReference>
<evidence type="ECO:0000259" key="13">
    <source>
        <dbReference type="PROSITE" id="PS50929"/>
    </source>
</evidence>
<dbReference type="Pfam" id="PF00664">
    <property type="entry name" value="ABC_membrane"/>
    <property type="match status" value="1"/>
</dbReference>
<feature type="domain" description="ABC transmembrane type-1" evidence="13">
    <location>
        <begin position="21"/>
        <end position="293"/>
    </location>
</feature>
<evidence type="ECO:0000313" key="15">
    <source>
        <dbReference type="EMBL" id="SMX92880.1"/>
    </source>
</evidence>
<evidence type="ECO:0000256" key="2">
    <source>
        <dbReference type="ARBA" id="ARBA00022448"/>
    </source>
</evidence>